<name>A0AAE3XQ48_9BACT</name>
<dbReference type="Pfam" id="PF17482">
    <property type="entry name" value="Phage_sheath_1C"/>
    <property type="match status" value="1"/>
</dbReference>
<dbReference type="PANTHER" id="PTHR35861">
    <property type="match status" value="1"/>
</dbReference>
<evidence type="ECO:0000313" key="4">
    <source>
        <dbReference type="Proteomes" id="UP001185092"/>
    </source>
</evidence>
<evidence type="ECO:0000313" key="3">
    <source>
        <dbReference type="EMBL" id="MDR6240038.1"/>
    </source>
</evidence>
<comment type="similarity">
    <text evidence="1">Belongs to the myoviridae tail sheath protein family.</text>
</comment>
<accession>A0AAE3XQ48</accession>
<dbReference type="PANTHER" id="PTHR35861:SF1">
    <property type="entry name" value="PHAGE TAIL SHEATH PROTEIN"/>
    <property type="match status" value="1"/>
</dbReference>
<feature type="domain" description="Tail sheath protein C-terminal" evidence="2">
    <location>
        <begin position="594"/>
        <end position="696"/>
    </location>
</feature>
<dbReference type="AlphaFoldDB" id="A0AAE3XQ48"/>
<reference evidence="3" key="1">
    <citation type="submission" date="2023-07" db="EMBL/GenBank/DDBJ databases">
        <title>Genomic Encyclopedia of Type Strains, Phase IV (KMG-IV): sequencing the most valuable type-strain genomes for metagenomic binning, comparative biology and taxonomic classification.</title>
        <authorList>
            <person name="Goeker M."/>
        </authorList>
    </citation>
    <scope>NUCLEOTIDE SEQUENCE</scope>
    <source>
        <strain evidence="3">DSM 26174</strain>
    </source>
</reference>
<comment type="caution">
    <text evidence="3">The sequence shown here is derived from an EMBL/GenBank/DDBJ whole genome shotgun (WGS) entry which is preliminary data.</text>
</comment>
<keyword evidence="4" id="KW-1185">Reference proteome</keyword>
<dbReference type="InterPro" id="IPR020287">
    <property type="entry name" value="Tail_sheath_C"/>
</dbReference>
<gene>
    <name evidence="3" type="ORF">HNQ88_003086</name>
</gene>
<dbReference type="RefSeq" id="WP_309939861.1">
    <property type="nucleotide sequence ID" value="NZ_AP025305.1"/>
</dbReference>
<sequence>MSTFKTPGVYVKEENAFGSSIIANATAIPVILGFTEKATYPNGEDLPNVPESDTVKIPVMINSTLEYQQYFGGPDTTGTIEITQNEAGSQFYYTAQNMRGGKEYIPAYTQPSVATFFENGGGSCYVVSLGSYDKFDNVASGVDKVGVTKAIELAEKATLILPTDLIRYGENNYYNWCNQFMEYCGEEKRLFCIFDVVDKGESTTFSSEALNQYRSQVTNENSKYAAAYYPYMKTLRPYAFKNDLSNVTYNGTFVNAGNTSDGETHFKGEVIEEKNGEKVITFEYVNKKIKKVPYITLKEGTAINFDLDDEKLTITCPDKTTSDQLNKKFLSVNPIASPWVEVKFLEEILFTDPDANPITYSTNSFQLGAWKTKKGNEDNVGFPLIATCSRYEFKSLDKTLSYINGPLKLNLKLDSKVSAIKLEWDETGGITITYPSKINDADGKSQNLNFQTLVNELNLYYSNLIQFQVNPLISPTLETSAYPEGDISLDPFNNDNAQIQKVRNFLATNYMNLPSSPFMAGIYSRVDNSNGVWTPPANIAPIGVRGPLVEVSSRQQKDMNVNAESGKSINAIRSFTGKGTLVWGARTNDGNSLDWRYINVCRLFIAMETDISKSLEAFVFKPNVHNTWVEVKTMIESYLFNLYSDGAFAGTTPASSYQVQIGLGETMTDEDILNGIMKASIRVAPVRPAEFIELTFSQMIGS</sequence>
<evidence type="ECO:0000256" key="1">
    <source>
        <dbReference type="ARBA" id="ARBA00008005"/>
    </source>
</evidence>
<dbReference type="Proteomes" id="UP001185092">
    <property type="component" value="Unassembled WGS sequence"/>
</dbReference>
<dbReference type="Gene3D" id="3.40.50.11780">
    <property type="match status" value="2"/>
</dbReference>
<dbReference type="InterPro" id="IPR052042">
    <property type="entry name" value="Tail_sheath_structural"/>
</dbReference>
<evidence type="ECO:0000259" key="2">
    <source>
        <dbReference type="Pfam" id="PF17482"/>
    </source>
</evidence>
<proteinExistence type="inferred from homology"/>
<dbReference type="EMBL" id="JAVDQD010000003">
    <property type="protein sequence ID" value="MDR6240038.1"/>
    <property type="molecule type" value="Genomic_DNA"/>
</dbReference>
<protein>
    <recommendedName>
        <fullName evidence="2">Tail sheath protein C-terminal domain-containing protein</fullName>
    </recommendedName>
</protein>
<organism evidence="3 4">
    <name type="scientific">Aureibacter tunicatorum</name>
    <dbReference type="NCBI Taxonomy" id="866807"/>
    <lineage>
        <taxon>Bacteria</taxon>
        <taxon>Pseudomonadati</taxon>
        <taxon>Bacteroidota</taxon>
        <taxon>Cytophagia</taxon>
        <taxon>Cytophagales</taxon>
        <taxon>Persicobacteraceae</taxon>
        <taxon>Aureibacter</taxon>
    </lineage>
</organism>